<accession>A0A4C1X134</accession>
<comment type="caution">
    <text evidence="2">The sequence shown here is derived from an EMBL/GenBank/DDBJ whole genome shotgun (WGS) entry which is preliminary data.</text>
</comment>
<name>A0A4C1X134_EUMVA</name>
<gene>
    <name evidence="2" type="ORF">EVAR_97436_1</name>
</gene>
<evidence type="ECO:0000313" key="2">
    <source>
        <dbReference type="EMBL" id="GBP56015.1"/>
    </source>
</evidence>
<protein>
    <submittedName>
        <fullName evidence="2">Uncharacterized protein</fullName>
    </submittedName>
</protein>
<proteinExistence type="predicted"/>
<sequence length="114" mass="11909">MYCSRFDFNRGARRDLWDSAPDTSDSPGARRRPDTSPLTTYAGAVSGRGARRLSALTPSRSTFDAGRAAISSSAVAENVLLHVVSLSGPLSHGMSVYGRRAAGSEAAARAGPVL</sequence>
<feature type="region of interest" description="Disordered" evidence="1">
    <location>
        <begin position="16"/>
        <end position="43"/>
    </location>
</feature>
<dbReference type="AlphaFoldDB" id="A0A4C1X134"/>
<evidence type="ECO:0000313" key="3">
    <source>
        <dbReference type="Proteomes" id="UP000299102"/>
    </source>
</evidence>
<organism evidence="2 3">
    <name type="scientific">Eumeta variegata</name>
    <name type="common">Bagworm moth</name>
    <name type="synonym">Eumeta japonica</name>
    <dbReference type="NCBI Taxonomy" id="151549"/>
    <lineage>
        <taxon>Eukaryota</taxon>
        <taxon>Metazoa</taxon>
        <taxon>Ecdysozoa</taxon>
        <taxon>Arthropoda</taxon>
        <taxon>Hexapoda</taxon>
        <taxon>Insecta</taxon>
        <taxon>Pterygota</taxon>
        <taxon>Neoptera</taxon>
        <taxon>Endopterygota</taxon>
        <taxon>Lepidoptera</taxon>
        <taxon>Glossata</taxon>
        <taxon>Ditrysia</taxon>
        <taxon>Tineoidea</taxon>
        <taxon>Psychidae</taxon>
        <taxon>Oiketicinae</taxon>
        <taxon>Eumeta</taxon>
    </lineage>
</organism>
<keyword evidence="3" id="KW-1185">Reference proteome</keyword>
<evidence type="ECO:0000256" key="1">
    <source>
        <dbReference type="SAM" id="MobiDB-lite"/>
    </source>
</evidence>
<reference evidence="2 3" key="1">
    <citation type="journal article" date="2019" name="Commun. Biol.">
        <title>The bagworm genome reveals a unique fibroin gene that provides high tensile strength.</title>
        <authorList>
            <person name="Kono N."/>
            <person name="Nakamura H."/>
            <person name="Ohtoshi R."/>
            <person name="Tomita M."/>
            <person name="Numata K."/>
            <person name="Arakawa K."/>
        </authorList>
    </citation>
    <scope>NUCLEOTIDE SEQUENCE [LARGE SCALE GENOMIC DNA]</scope>
</reference>
<dbReference type="EMBL" id="BGZK01000683">
    <property type="protein sequence ID" value="GBP56015.1"/>
    <property type="molecule type" value="Genomic_DNA"/>
</dbReference>
<dbReference type="Proteomes" id="UP000299102">
    <property type="component" value="Unassembled WGS sequence"/>
</dbReference>